<evidence type="ECO:0000313" key="2">
    <source>
        <dbReference type="EMBL" id="QSS58675.1"/>
    </source>
</evidence>
<evidence type="ECO:0000256" key="1">
    <source>
        <dbReference type="SAM" id="MobiDB-lite"/>
    </source>
</evidence>
<dbReference type="AlphaFoldDB" id="A0A8A1LZI2"/>
<feature type="region of interest" description="Disordered" evidence="1">
    <location>
        <begin position="1"/>
        <end position="59"/>
    </location>
</feature>
<protein>
    <submittedName>
        <fullName evidence="2">Uncharacterized protein</fullName>
    </submittedName>
</protein>
<feature type="compositionally biased region" description="Polar residues" evidence="1">
    <location>
        <begin position="1"/>
        <end position="17"/>
    </location>
</feature>
<gene>
    <name evidence="2" type="ORF">I7I51_08104</name>
</gene>
<dbReference type="Proteomes" id="UP000663671">
    <property type="component" value="Chromosome 2"/>
</dbReference>
<accession>A0A8A1LZI2</accession>
<dbReference type="EMBL" id="CP069109">
    <property type="protein sequence ID" value="QSS58675.1"/>
    <property type="molecule type" value="Genomic_DNA"/>
</dbReference>
<sequence length="176" mass="19769">MAGKPSSSSPEVSQVFQPVSKRLLRAHKPPPPPPEQYLQEEGEVNTSHLRQRRHKSGTIKGIDHTRDYWERQGERPKGIIIAFAYRMTKDKPVIKQMSVIQARDAGFNDTYSYEKQGTSRTGHKEGAFLCSAVKVLAGETKFGVPATKRKVIRIFVFRSQSADGQGFDPVTPLARF</sequence>
<dbReference type="OrthoDB" id="3004402at2759"/>
<evidence type="ECO:0000313" key="3">
    <source>
        <dbReference type="Proteomes" id="UP000663671"/>
    </source>
</evidence>
<proteinExistence type="predicted"/>
<dbReference type="VEuPathDB" id="FungiDB:I7I51_08104"/>
<organism evidence="2 3">
    <name type="scientific">Ajellomyces capsulatus</name>
    <name type="common">Darling's disease fungus</name>
    <name type="synonym">Histoplasma capsulatum</name>
    <dbReference type="NCBI Taxonomy" id="5037"/>
    <lineage>
        <taxon>Eukaryota</taxon>
        <taxon>Fungi</taxon>
        <taxon>Dikarya</taxon>
        <taxon>Ascomycota</taxon>
        <taxon>Pezizomycotina</taxon>
        <taxon>Eurotiomycetes</taxon>
        <taxon>Eurotiomycetidae</taxon>
        <taxon>Onygenales</taxon>
        <taxon>Ajellomycetaceae</taxon>
        <taxon>Histoplasma</taxon>
    </lineage>
</organism>
<name>A0A8A1LZI2_AJECA</name>
<reference evidence="2" key="1">
    <citation type="submission" date="2021-01" db="EMBL/GenBank/DDBJ databases">
        <title>Chromosome-level genome assembly of a human fungal pathogen reveals clustering of transcriptionally co-regulated genes.</title>
        <authorList>
            <person name="Voorhies M."/>
            <person name="Cohen S."/>
            <person name="Shea T.P."/>
            <person name="Petrus S."/>
            <person name="Munoz J.F."/>
            <person name="Poplawski S."/>
            <person name="Goldman W.E."/>
            <person name="Michael T."/>
            <person name="Cuomo C.A."/>
            <person name="Sil A."/>
            <person name="Beyhan S."/>
        </authorList>
    </citation>
    <scope>NUCLEOTIDE SEQUENCE</scope>
    <source>
        <strain evidence="2">WU24</strain>
    </source>
</reference>